<feature type="compositionally biased region" description="Polar residues" evidence="1">
    <location>
        <begin position="190"/>
        <end position="203"/>
    </location>
</feature>
<dbReference type="OrthoDB" id="3263114at2759"/>
<proteinExistence type="predicted"/>
<sequence>MAACVTTPRQTVYSTPINVQTITNTITRTITTPGAPVTETYYYTQCIDDPDAGRFRRLRRQLECPNGTTVSTSYNVLTGVGLETFTTVDITYDYVTNRGDPRRLPVPPRGQPPPPPSKQVLPLFSSPPQLRNRHRPPADIDGTAGGGGGASGAQHAPGHGHVASNVPPPHLGGTGIETSGVGGGGGGPQQPWQNADPYTSASPAQYPGSGPGWADQAYYASQSGYSHNGAQYPADPRMSQGGYPVLPRASGAYYPTSAPGHTNPVNTANPNRTYAVDFLPIYPSSYSFLMDSG</sequence>
<feature type="region of interest" description="Disordered" evidence="1">
    <location>
        <begin position="96"/>
        <end position="210"/>
    </location>
</feature>
<accession>A0A0C3MHG6</accession>
<keyword evidence="3" id="KW-1185">Reference proteome</keyword>
<gene>
    <name evidence="2" type="ORF">M407DRAFT_4145</name>
</gene>
<name>A0A0C3MHG6_9AGAM</name>
<dbReference type="EMBL" id="KN822950">
    <property type="protein sequence ID" value="KIO33147.1"/>
    <property type="molecule type" value="Genomic_DNA"/>
</dbReference>
<dbReference type="HOGENOM" id="CLU_950595_0_0_1"/>
<reference evidence="2 3" key="1">
    <citation type="submission" date="2014-04" db="EMBL/GenBank/DDBJ databases">
        <authorList>
            <consortium name="DOE Joint Genome Institute"/>
            <person name="Kuo A."/>
            <person name="Girlanda M."/>
            <person name="Perotto S."/>
            <person name="Kohler A."/>
            <person name="Nagy L.G."/>
            <person name="Floudas D."/>
            <person name="Copeland A."/>
            <person name="Barry K.W."/>
            <person name="Cichocki N."/>
            <person name="Veneault-Fourrey C."/>
            <person name="LaButti K."/>
            <person name="Lindquist E.A."/>
            <person name="Lipzen A."/>
            <person name="Lundell T."/>
            <person name="Morin E."/>
            <person name="Murat C."/>
            <person name="Sun H."/>
            <person name="Tunlid A."/>
            <person name="Henrissat B."/>
            <person name="Grigoriev I.V."/>
            <person name="Hibbett D.S."/>
            <person name="Martin F."/>
            <person name="Nordberg H.P."/>
            <person name="Cantor M.N."/>
            <person name="Hua S.X."/>
        </authorList>
    </citation>
    <scope>NUCLEOTIDE SEQUENCE [LARGE SCALE GENOMIC DNA]</scope>
    <source>
        <strain evidence="2 3">MUT 4182</strain>
    </source>
</reference>
<evidence type="ECO:0000313" key="3">
    <source>
        <dbReference type="Proteomes" id="UP000054248"/>
    </source>
</evidence>
<feature type="compositionally biased region" description="Pro residues" evidence="1">
    <location>
        <begin position="104"/>
        <end position="117"/>
    </location>
</feature>
<reference evidence="3" key="2">
    <citation type="submission" date="2015-01" db="EMBL/GenBank/DDBJ databases">
        <title>Evolutionary Origins and Diversification of the Mycorrhizal Mutualists.</title>
        <authorList>
            <consortium name="DOE Joint Genome Institute"/>
            <consortium name="Mycorrhizal Genomics Consortium"/>
            <person name="Kohler A."/>
            <person name="Kuo A."/>
            <person name="Nagy L.G."/>
            <person name="Floudas D."/>
            <person name="Copeland A."/>
            <person name="Barry K.W."/>
            <person name="Cichocki N."/>
            <person name="Veneault-Fourrey C."/>
            <person name="LaButti K."/>
            <person name="Lindquist E.A."/>
            <person name="Lipzen A."/>
            <person name="Lundell T."/>
            <person name="Morin E."/>
            <person name="Murat C."/>
            <person name="Riley R."/>
            <person name="Ohm R."/>
            <person name="Sun H."/>
            <person name="Tunlid A."/>
            <person name="Henrissat B."/>
            <person name="Grigoriev I.V."/>
            <person name="Hibbett D.S."/>
            <person name="Martin F."/>
        </authorList>
    </citation>
    <scope>NUCLEOTIDE SEQUENCE [LARGE SCALE GENOMIC DNA]</scope>
    <source>
        <strain evidence="3">MUT 4182</strain>
    </source>
</reference>
<evidence type="ECO:0000313" key="2">
    <source>
        <dbReference type="EMBL" id="KIO33147.1"/>
    </source>
</evidence>
<dbReference type="AlphaFoldDB" id="A0A0C3MHG6"/>
<dbReference type="Proteomes" id="UP000054248">
    <property type="component" value="Unassembled WGS sequence"/>
</dbReference>
<feature type="compositionally biased region" description="Gly residues" evidence="1">
    <location>
        <begin position="172"/>
        <end position="188"/>
    </location>
</feature>
<feature type="compositionally biased region" description="Low complexity" evidence="1">
    <location>
        <begin position="152"/>
        <end position="161"/>
    </location>
</feature>
<protein>
    <submittedName>
        <fullName evidence="2">Uncharacterized protein</fullName>
    </submittedName>
</protein>
<organism evidence="2 3">
    <name type="scientific">Tulasnella calospora MUT 4182</name>
    <dbReference type="NCBI Taxonomy" id="1051891"/>
    <lineage>
        <taxon>Eukaryota</taxon>
        <taxon>Fungi</taxon>
        <taxon>Dikarya</taxon>
        <taxon>Basidiomycota</taxon>
        <taxon>Agaricomycotina</taxon>
        <taxon>Agaricomycetes</taxon>
        <taxon>Cantharellales</taxon>
        <taxon>Tulasnellaceae</taxon>
        <taxon>Tulasnella</taxon>
    </lineage>
</organism>
<evidence type="ECO:0000256" key="1">
    <source>
        <dbReference type="SAM" id="MobiDB-lite"/>
    </source>
</evidence>